<feature type="compositionally biased region" description="Low complexity" evidence="3">
    <location>
        <begin position="463"/>
        <end position="482"/>
    </location>
</feature>
<feature type="compositionally biased region" description="Polar residues" evidence="3">
    <location>
        <begin position="1600"/>
        <end position="1609"/>
    </location>
</feature>
<dbReference type="InterPro" id="IPR032675">
    <property type="entry name" value="LRR_dom_sf"/>
</dbReference>
<feature type="region of interest" description="Disordered" evidence="3">
    <location>
        <begin position="777"/>
        <end position="857"/>
    </location>
</feature>
<feature type="compositionally biased region" description="Gly residues" evidence="3">
    <location>
        <begin position="1577"/>
        <end position="1593"/>
    </location>
</feature>
<feature type="compositionally biased region" description="Low complexity" evidence="3">
    <location>
        <begin position="841"/>
        <end position="855"/>
    </location>
</feature>
<feature type="region of interest" description="Disordered" evidence="3">
    <location>
        <begin position="457"/>
        <end position="510"/>
    </location>
</feature>
<protein>
    <recommendedName>
        <fullName evidence="6">Septation initiation network scaffold protein cdc11</fullName>
    </recommendedName>
</protein>
<dbReference type="SMART" id="SM00369">
    <property type="entry name" value="LRR_TYP"/>
    <property type="match status" value="7"/>
</dbReference>
<evidence type="ECO:0000313" key="5">
    <source>
        <dbReference type="Proteomes" id="UP001194696"/>
    </source>
</evidence>
<evidence type="ECO:0000256" key="1">
    <source>
        <dbReference type="ARBA" id="ARBA00022614"/>
    </source>
</evidence>
<feature type="compositionally biased region" description="Low complexity" evidence="3">
    <location>
        <begin position="34"/>
        <end position="45"/>
    </location>
</feature>
<evidence type="ECO:0000313" key="4">
    <source>
        <dbReference type="EMBL" id="KAG0286243.1"/>
    </source>
</evidence>
<feature type="region of interest" description="Disordered" evidence="3">
    <location>
        <begin position="585"/>
        <end position="624"/>
    </location>
</feature>
<feature type="compositionally biased region" description="Low complexity" evidence="3">
    <location>
        <begin position="1480"/>
        <end position="1491"/>
    </location>
</feature>
<feature type="compositionally biased region" description="Low complexity" evidence="3">
    <location>
        <begin position="170"/>
        <end position="179"/>
    </location>
</feature>
<dbReference type="Gene3D" id="3.80.10.10">
    <property type="entry name" value="Ribonuclease Inhibitor"/>
    <property type="match status" value="3"/>
</dbReference>
<dbReference type="EMBL" id="JAAAIM010000590">
    <property type="protein sequence ID" value="KAG0286243.1"/>
    <property type="molecule type" value="Genomic_DNA"/>
</dbReference>
<accession>A0ABQ7JX06</accession>
<reference evidence="4 5" key="1">
    <citation type="journal article" date="2020" name="Fungal Divers.">
        <title>Resolving the Mortierellaceae phylogeny through synthesis of multi-gene phylogenetics and phylogenomics.</title>
        <authorList>
            <person name="Vandepol N."/>
            <person name="Liber J."/>
            <person name="Desiro A."/>
            <person name="Na H."/>
            <person name="Kennedy M."/>
            <person name="Barry K."/>
            <person name="Grigoriev I.V."/>
            <person name="Miller A.N."/>
            <person name="O'Donnell K."/>
            <person name="Stajich J.E."/>
            <person name="Bonito G."/>
        </authorList>
    </citation>
    <scope>NUCLEOTIDE SEQUENCE [LARGE SCALE GENOMIC DNA]</scope>
    <source>
        <strain evidence="4 5">AD045</strain>
    </source>
</reference>
<comment type="caution">
    <text evidence="4">The sequence shown here is derived from an EMBL/GenBank/DDBJ whole genome shotgun (WGS) entry which is preliminary data.</text>
</comment>
<feature type="compositionally biased region" description="Polar residues" evidence="3">
    <location>
        <begin position="1406"/>
        <end position="1416"/>
    </location>
</feature>
<feature type="compositionally biased region" description="Acidic residues" evidence="3">
    <location>
        <begin position="1497"/>
        <end position="1506"/>
    </location>
</feature>
<dbReference type="PROSITE" id="PS51450">
    <property type="entry name" value="LRR"/>
    <property type="match status" value="4"/>
</dbReference>
<feature type="region of interest" description="Disordered" evidence="3">
    <location>
        <begin position="1381"/>
        <end position="1520"/>
    </location>
</feature>
<feature type="compositionally biased region" description="Acidic residues" evidence="3">
    <location>
        <begin position="1385"/>
        <end position="1401"/>
    </location>
</feature>
<feature type="compositionally biased region" description="Acidic residues" evidence="3">
    <location>
        <begin position="1337"/>
        <end position="1353"/>
    </location>
</feature>
<feature type="compositionally biased region" description="Polar residues" evidence="3">
    <location>
        <begin position="189"/>
        <end position="204"/>
    </location>
</feature>
<feature type="compositionally biased region" description="Polar residues" evidence="3">
    <location>
        <begin position="712"/>
        <end position="724"/>
    </location>
</feature>
<feature type="compositionally biased region" description="Low complexity" evidence="3">
    <location>
        <begin position="1417"/>
        <end position="1430"/>
    </location>
</feature>
<dbReference type="InterPro" id="IPR001611">
    <property type="entry name" value="Leu-rich_rpt"/>
</dbReference>
<feature type="compositionally biased region" description="Polar residues" evidence="3">
    <location>
        <begin position="286"/>
        <end position="298"/>
    </location>
</feature>
<keyword evidence="1" id="KW-0433">Leucine-rich repeat</keyword>
<keyword evidence="5" id="KW-1185">Reference proteome</keyword>
<dbReference type="InterPro" id="IPR003591">
    <property type="entry name" value="Leu-rich_rpt_typical-subtyp"/>
</dbReference>
<feature type="region of interest" description="Disordered" evidence="3">
    <location>
        <begin position="1765"/>
        <end position="1808"/>
    </location>
</feature>
<organism evidence="4 5">
    <name type="scientific">Linnemannia gamsii</name>
    <dbReference type="NCBI Taxonomy" id="64522"/>
    <lineage>
        <taxon>Eukaryota</taxon>
        <taxon>Fungi</taxon>
        <taxon>Fungi incertae sedis</taxon>
        <taxon>Mucoromycota</taxon>
        <taxon>Mortierellomycotina</taxon>
        <taxon>Mortierellomycetes</taxon>
        <taxon>Mortierellales</taxon>
        <taxon>Mortierellaceae</taxon>
        <taxon>Linnemannia</taxon>
    </lineage>
</organism>
<dbReference type="PANTHER" id="PTHR47566:SF1">
    <property type="entry name" value="PROTEIN NUD1"/>
    <property type="match status" value="1"/>
</dbReference>
<feature type="compositionally biased region" description="Polar residues" evidence="3">
    <location>
        <begin position="1456"/>
        <end position="1467"/>
    </location>
</feature>
<dbReference type="SMART" id="SM00364">
    <property type="entry name" value="LRR_BAC"/>
    <property type="match status" value="6"/>
</dbReference>
<evidence type="ECO:0000256" key="3">
    <source>
        <dbReference type="SAM" id="MobiDB-lite"/>
    </source>
</evidence>
<feature type="compositionally biased region" description="Basic and acidic residues" evidence="3">
    <location>
        <begin position="1510"/>
        <end position="1520"/>
    </location>
</feature>
<name>A0ABQ7JX06_9FUNG</name>
<dbReference type="SMART" id="SM00365">
    <property type="entry name" value="LRR_SD22"/>
    <property type="match status" value="6"/>
</dbReference>
<feature type="region of interest" description="Disordered" evidence="3">
    <location>
        <begin position="683"/>
        <end position="734"/>
    </location>
</feature>
<feature type="compositionally biased region" description="Basic and acidic residues" evidence="3">
    <location>
        <begin position="1610"/>
        <end position="1620"/>
    </location>
</feature>
<feature type="region of interest" description="Disordered" evidence="3">
    <location>
        <begin position="1"/>
        <end position="45"/>
    </location>
</feature>
<dbReference type="PANTHER" id="PTHR47566">
    <property type="match status" value="1"/>
</dbReference>
<feature type="region of interest" description="Disordered" evidence="3">
    <location>
        <begin position="167"/>
        <end position="301"/>
    </location>
</feature>
<feature type="compositionally biased region" description="Polar residues" evidence="3">
    <location>
        <begin position="1"/>
        <end position="26"/>
    </location>
</feature>
<feature type="region of interest" description="Disordered" evidence="3">
    <location>
        <begin position="1333"/>
        <end position="1353"/>
    </location>
</feature>
<feature type="compositionally biased region" description="Low complexity" evidence="3">
    <location>
        <begin position="231"/>
        <end position="243"/>
    </location>
</feature>
<feature type="compositionally biased region" description="Low complexity" evidence="3">
    <location>
        <begin position="1561"/>
        <end position="1576"/>
    </location>
</feature>
<feature type="region of interest" description="Disordered" evidence="3">
    <location>
        <begin position="382"/>
        <end position="408"/>
    </location>
</feature>
<evidence type="ECO:0000256" key="2">
    <source>
        <dbReference type="ARBA" id="ARBA00022737"/>
    </source>
</evidence>
<feature type="compositionally biased region" description="Polar residues" evidence="3">
    <location>
        <begin position="824"/>
        <end position="840"/>
    </location>
</feature>
<proteinExistence type="predicted"/>
<evidence type="ECO:0008006" key="6">
    <source>
        <dbReference type="Google" id="ProtNLM"/>
    </source>
</evidence>
<gene>
    <name evidence="4" type="ORF">BGZ96_009609</name>
</gene>
<keyword evidence="2" id="KW-0677">Repeat</keyword>
<dbReference type="InterPro" id="IPR052574">
    <property type="entry name" value="CDIRP"/>
</dbReference>
<feature type="compositionally biased region" description="Acidic residues" evidence="3">
    <location>
        <begin position="725"/>
        <end position="734"/>
    </location>
</feature>
<dbReference type="SUPFAM" id="SSF52058">
    <property type="entry name" value="L domain-like"/>
    <property type="match status" value="1"/>
</dbReference>
<feature type="region of interest" description="Disordered" evidence="3">
    <location>
        <begin position="1560"/>
        <end position="1650"/>
    </location>
</feature>
<dbReference type="Proteomes" id="UP001194696">
    <property type="component" value="Unassembled WGS sequence"/>
</dbReference>
<sequence length="1808" mass="200247">MLRTALSTPSATNPRHQKQSTSNKRSSPLAVSPTSTESSLSSSKELRQQQLQLLQRQQKLGEVRYVRGQVDTTEKDYRQYGQEYEQEQDNETMWASQETKDAWIKVAEDADAHRQTARWERRQSHLSDKHMNLGAMRLLSDETPPDVMDGSWDLDSIDGDQARELHTDDLTTTTTTTTHFNEQNDRNITKNNDNTHPFNTTTNDNNEKHNTSARGYAHMGKEEKSAAAVNGRSSRQLQRSGRQTMSPNLPLSRSAAQDAEDEAKDDQSDGDHNTSSSFVSTYIRKSPTSVRTNSQIENANRPWRDSKLRDIFMDLLDEQTQQEQLVDHGPIAVQPQSAEDKAHALDVSGGDFGDIHEVLHNDHDSSNHGAVRTPSRQAKYEKAKQSIAALSPSRDLQDSPEDISSPASGSAASLLFKRTQEAFLKQKRQAIIKAAMTLDPNDDRSLLPKADKNLLSIKTAMTPSRTPSNIPPSSRSSRVSYGSRHRSQGSKDTEIGDRGSTTSRDSVYRDSLSGSTLGSAGFQAQLEGINKHELAHVFSALKHGAVAELFAADAVSPKRSITKILPDNVNSKSHAATGLLSVTDMTTPEDTDVTPRPQERTAALAPRSGSVNATNRRTDGESDLARTKQIAALAKKGLSKQSSSFVEDLANATDIALRSGSEISFKNTSPPSKKIERSLAAGSGLGQVSEQAEGMELDEPLNDRRRRGVKFTPSSAVSPLNNDGQDLDEEDVSDKEASIELDMDDLGSLAVSRGMENAFKSLEIFNLDTSFETMGDAKEIRSTSRRTNSSRQPQTDDEGAGSDFLSAVSLPSKPKRRGEHSLKWENQTDTVSNADSSPYGPNTSFSRSSSNPNFNQGMMAEQSSFSHAEGELIRYITGLHPWDEWDQVKSLDLTKREVESTIRLNHLVPNLEVLILNENQVPYLTGVPKSVKTLQVRSNLLSDLTNFSHLVNLQYLDISRNSIEDLTGLSSLVHLRELMAEGNNIKSVSALQQMDGLIRLDVSHNALTSLDFRWSRLQRLEFLNASHNKIEQLENLESLAGLIHANLAHNCIEDISLVQSLHRLRILRLSENKLLTFNADSFPGLRTLYLDDNRLQSLENCHTLTRLENFSARDQEGEGIAIDMTEFINSRKLYLSGNPIHALDFEMGFYRLEYLEICAGCLSELPIDFATLFPNLRGLNLSYNGLDSLASLDGLHRLRRLIFVGNSLKSFSDVLSLVKRMRSLVTLDLRHNPLTSNMYPAMSIRQGSKYQDTYRTNQNSETDLDWRRRDVGFRRALPDSMYVKRSVYRSAILKSCKRLEWFDGGAIQVKERERAPMVLGDLLDNYGRNYLAHDRREDDEEDFEYEDEQGYGYEDDYYQEQCGGEWIEQRDQLEQLNQESMRNGDDDDEFDANERDPEDITDNSKRQSSLDSGSMNGQRQQLGRHQQLRQVVPKSPLSRFTTPAMPPAPHRLRPQSAYSMSSPSPKEQQQHSKLRSSGVPTPTKMKPSPSSNRQAAEEGEEVEVVEYEGSSDKRSAVQNWRDEVNEVSQRKLMSPRVLAATAAAASVAPVASRTKVLMNRGSVKGSPTSHSSSSTSGGSGSSRGSRNGGGTGGLRHETMETSTGAVGQRSSDDRPTQERRTSRRKLSIPAPPTTGMSASLSRPAMHTRGRSDGTAALIPAVSQQQQTHLFASSPMTASGTLLRPSHLRRRSFAVYPHHSASAGARKKEMLGLEQSQLTQSPAFGAMSVQLPTPGSPGYFGMSHHHSSSPMMAQSPYGSGKVPLQGTLNGGGARSIPNTPSRAGGRLSRVSQGTHHYPQTLARDMERSI</sequence>